<dbReference type="InterPro" id="IPR022793">
    <property type="entry name" value="Rrn10"/>
</dbReference>
<comment type="caution">
    <text evidence="2">The sequence shown here is derived from an EMBL/GenBank/DDBJ whole genome shotgun (WGS) entry which is preliminary data.</text>
</comment>
<keyword evidence="3" id="KW-1185">Reference proteome</keyword>
<dbReference type="OrthoDB" id="2565191at2759"/>
<gene>
    <name evidence="2" type="ORF">FIESC28_11211</name>
</gene>
<feature type="region of interest" description="Disordered" evidence="1">
    <location>
        <begin position="1"/>
        <end position="36"/>
    </location>
</feature>
<evidence type="ECO:0000313" key="2">
    <source>
        <dbReference type="EMBL" id="RBR06020.1"/>
    </source>
</evidence>
<feature type="region of interest" description="Disordered" evidence="1">
    <location>
        <begin position="203"/>
        <end position="223"/>
    </location>
</feature>
<dbReference type="PANTHER" id="PTHR28054">
    <property type="entry name" value="RNA POLYMERASE I-SPECIFIC TRANSCRIPTION INITIATION FACTOR RRN10"/>
    <property type="match status" value="1"/>
</dbReference>
<dbReference type="AlphaFoldDB" id="A0A366QQ13"/>
<evidence type="ECO:0000313" key="3">
    <source>
        <dbReference type="Proteomes" id="UP000253153"/>
    </source>
</evidence>
<accession>A0A366QQ13</accession>
<dbReference type="Proteomes" id="UP000253153">
    <property type="component" value="Unassembled WGS sequence"/>
</dbReference>
<proteinExistence type="predicted"/>
<protein>
    <submittedName>
        <fullName evidence="2">Uncharacterized protein</fullName>
    </submittedName>
</protein>
<dbReference type="GO" id="GO:0006360">
    <property type="term" value="P:transcription by RNA polymerase I"/>
    <property type="evidence" value="ECO:0007669"/>
    <property type="project" value="InterPro"/>
</dbReference>
<dbReference type="RefSeq" id="XP_031010594.1">
    <property type="nucleotide sequence ID" value="XM_031165338.1"/>
</dbReference>
<feature type="compositionally biased region" description="Acidic residues" evidence="1">
    <location>
        <begin position="203"/>
        <end position="215"/>
    </location>
</feature>
<reference evidence="2 3" key="1">
    <citation type="submission" date="2018-06" db="EMBL/GenBank/DDBJ databases">
        <title>Fusarium incarnatum-equiseti species complex species 28.</title>
        <authorList>
            <person name="Gardiner D.M."/>
        </authorList>
    </citation>
    <scope>NUCLEOTIDE SEQUENCE [LARGE SCALE GENOMIC DNA]</scope>
    <source>
        <strain evidence="2 3">FIESC_28</strain>
    </source>
</reference>
<sequence length="243" mass="26943">MDISKKSMGITPTYEGDLSSEPDIPAPGQDSNKGTKRRIATIYDAVAGKTSIHDHPVLRSHQAGKVSYGLGPGPEPEEAQYTPRHPKSIRYSTKDVPLAPDEVLFRRKNAPERYLEHDIYYSHERDLPHGGQGVLPESDLLKAIHAYTSAFYSARNRHHQATDAKPVTDRSMDETALLAFGILLEEAGKEVLGRRGHLVFTEGAEDVPDDGPEPTDDTRFIGNHDIALRGRSKRRKLADSDIE</sequence>
<dbReference type="PANTHER" id="PTHR28054:SF1">
    <property type="entry name" value="RNA POLYMERASE I-SPECIFIC TRANSCRIPTION INITIATION FACTOR RRN10"/>
    <property type="match status" value="1"/>
</dbReference>
<name>A0A366QQ13_9HYPO</name>
<dbReference type="EMBL" id="QKXC01000365">
    <property type="protein sequence ID" value="RBR06020.1"/>
    <property type="molecule type" value="Genomic_DNA"/>
</dbReference>
<dbReference type="GeneID" id="42000634"/>
<organism evidence="2 3">
    <name type="scientific">Fusarium coffeatum</name>
    <dbReference type="NCBI Taxonomy" id="231269"/>
    <lineage>
        <taxon>Eukaryota</taxon>
        <taxon>Fungi</taxon>
        <taxon>Dikarya</taxon>
        <taxon>Ascomycota</taxon>
        <taxon>Pezizomycotina</taxon>
        <taxon>Sordariomycetes</taxon>
        <taxon>Hypocreomycetidae</taxon>
        <taxon>Hypocreales</taxon>
        <taxon>Nectriaceae</taxon>
        <taxon>Fusarium</taxon>
        <taxon>Fusarium incarnatum-equiseti species complex</taxon>
    </lineage>
</organism>
<evidence type="ECO:0000256" key="1">
    <source>
        <dbReference type="SAM" id="MobiDB-lite"/>
    </source>
</evidence>